<dbReference type="AlphaFoldDB" id="A0A9D4JZJ5"/>
<sequence length="109" mass="12852">MYSHSLFLIVYHYTDCSFVFAKPQYLHTSRDKFSHIVFGCFPIKTVAIAFPSNKCTTRQSPTWNPHGKRKRGRPRNTWRHHLCANAKQMGQTWERLTQNRDAWRKLVGG</sequence>
<name>A0A9D4JZJ5_DREPO</name>
<keyword evidence="2" id="KW-1185">Reference proteome</keyword>
<dbReference type="Proteomes" id="UP000828390">
    <property type="component" value="Unassembled WGS sequence"/>
</dbReference>
<reference evidence="1" key="1">
    <citation type="journal article" date="2019" name="bioRxiv">
        <title>The Genome of the Zebra Mussel, Dreissena polymorpha: A Resource for Invasive Species Research.</title>
        <authorList>
            <person name="McCartney M.A."/>
            <person name="Auch B."/>
            <person name="Kono T."/>
            <person name="Mallez S."/>
            <person name="Zhang Y."/>
            <person name="Obille A."/>
            <person name="Becker A."/>
            <person name="Abrahante J.E."/>
            <person name="Garbe J."/>
            <person name="Badalamenti J.P."/>
            <person name="Herman A."/>
            <person name="Mangelson H."/>
            <person name="Liachko I."/>
            <person name="Sullivan S."/>
            <person name="Sone E.D."/>
            <person name="Koren S."/>
            <person name="Silverstein K.A.T."/>
            <person name="Beckman K.B."/>
            <person name="Gohl D.M."/>
        </authorList>
    </citation>
    <scope>NUCLEOTIDE SEQUENCE</scope>
    <source>
        <strain evidence="1">Duluth1</strain>
        <tissue evidence="1">Whole animal</tissue>
    </source>
</reference>
<reference evidence="1" key="2">
    <citation type="submission" date="2020-11" db="EMBL/GenBank/DDBJ databases">
        <authorList>
            <person name="McCartney M.A."/>
            <person name="Auch B."/>
            <person name="Kono T."/>
            <person name="Mallez S."/>
            <person name="Becker A."/>
            <person name="Gohl D.M."/>
            <person name="Silverstein K.A.T."/>
            <person name="Koren S."/>
            <person name="Bechman K.B."/>
            <person name="Herman A."/>
            <person name="Abrahante J.E."/>
            <person name="Garbe J."/>
        </authorList>
    </citation>
    <scope>NUCLEOTIDE SEQUENCE</scope>
    <source>
        <strain evidence="1">Duluth1</strain>
        <tissue evidence="1">Whole animal</tissue>
    </source>
</reference>
<comment type="caution">
    <text evidence="1">The sequence shown here is derived from an EMBL/GenBank/DDBJ whole genome shotgun (WGS) entry which is preliminary data.</text>
</comment>
<evidence type="ECO:0000313" key="1">
    <source>
        <dbReference type="EMBL" id="KAH3828889.1"/>
    </source>
</evidence>
<gene>
    <name evidence="1" type="ORF">DPMN_130874</name>
</gene>
<evidence type="ECO:0000313" key="2">
    <source>
        <dbReference type="Proteomes" id="UP000828390"/>
    </source>
</evidence>
<organism evidence="1 2">
    <name type="scientific">Dreissena polymorpha</name>
    <name type="common">Zebra mussel</name>
    <name type="synonym">Mytilus polymorpha</name>
    <dbReference type="NCBI Taxonomy" id="45954"/>
    <lineage>
        <taxon>Eukaryota</taxon>
        <taxon>Metazoa</taxon>
        <taxon>Spiralia</taxon>
        <taxon>Lophotrochozoa</taxon>
        <taxon>Mollusca</taxon>
        <taxon>Bivalvia</taxon>
        <taxon>Autobranchia</taxon>
        <taxon>Heteroconchia</taxon>
        <taxon>Euheterodonta</taxon>
        <taxon>Imparidentia</taxon>
        <taxon>Neoheterodontei</taxon>
        <taxon>Myida</taxon>
        <taxon>Dreissenoidea</taxon>
        <taxon>Dreissenidae</taxon>
        <taxon>Dreissena</taxon>
    </lineage>
</organism>
<accession>A0A9D4JZJ5</accession>
<protein>
    <submittedName>
        <fullName evidence="1">Uncharacterized protein</fullName>
    </submittedName>
</protein>
<proteinExistence type="predicted"/>
<dbReference type="EMBL" id="JAIWYP010000005">
    <property type="protein sequence ID" value="KAH3828889.1"/>
    <property type="molecule type" value="Genomic_DNA"/>
</dbReference>